<evidence type="ECO:0000313" key="1">
    <source>
        <dbReference type="EMBL" id="KAL1881437.1"/>
    </source>
</evidence>
<gene>
    <name evidence="1" type="ORF">VTK73DRAFT_3955</name>
</gene>
<comment type="caution">
    <text evidence="1">The sequence shown here is derived from an EMBL/GenBank/DDBJ whole genome shotgun (WGS) entry which is preliminary data.</text>
</comment>
<keyword evidence="2" id="KW-1185">Reference proteome</keyword>
<dbReference type="Proteomes" id="UP001586593">
    <property type="component" value="Unassembled WGS sequence"/>
</dbReference>
<name>A0ABR3Y0K6_9PEZI</name>
<reference evidence="1 2" key="1">
    <citation type="journal article" date="2024" name="Commun. Biol.">
        <title>Comparative genomic analysis of thermophilic fungi reveals convergent evolutionary adaptations and gene losses.</title>
        <authorList>
            <person name="Steindorff A.S."/>
            <person name="Aguilar-Pontes M.V."/>
            <person name="Robinson A.J."/>
            <person name="Andreopoulos B."/>
            <person name="LaButti K."/>
            <person name="Kuo A."/>
            <person name="Mondo S."/>
            <person name="Riley R."/>
            <person name="Otillar R."/>
            <person name="Haridas S."/>
            <person name="Lipzen A."/>
            <person name="Grimwood J."/>
            <person name="Schmutz J."/>
            <person name="Clum A."/>
            <person name="Reid I.D."/>
            <person name="Moisan M.C."/>
            <person name="Butler G."/>
            <person name="Nguyen T.T.M."/>
            <person name="Dewar K."/>
            <person name="Conant G."/>
            <person name="Drula E."/>
            <person name="Henrissat B."/>
            <person name="Hansel C."/>
            <person name="Singer S."/>
            <person name="Hutchinson M.I."/>
            <person name="de Vries R.P."/>
            <person name="Natvig D.O."/>
            <person name="Powell A.J."/>
            <person name="Tsang A."/>
            <person name="Grigoriev I.V."/>
        </authorList>
    </citation>
    <scope>NUCLEOTIDE SEQUENCE [LARGE SCALE GENOMIC DNA]</scope>
    <source>
        <strain evidence="1 2">ATCC 24622</strain>
    </source>
</reference>
<accession>A0ABR3Y0K6</accession>
<organism evidence="1 2">
    <name type="scientific">Phialemonium thermophilum</name>
    <dbReference type="NCBI Taxonomy" id="223376"/>
    <lineage>
        <taxon>Eukaryota</taxon>
        <taxon>Fungi</taxon>
        <taxon>Dikarya</taxon>
        <taxon>Ascomycota</taxon>
        <taxon>Pezizomycotina</taxon>
        <taxon>Sordariomycetes</taxon>
        <taxon>Sordariomycetidae</taxon>
        <taxon>Cephalothecales</taxon>
        <taxon>Cephalothecaceae</taxon>
        <taxon>Phialemonium</taxon>
    </lineage>
</organism>
<protein>
    <submittedName>
        <fullName evidence="1">Uncharacterized protein</fullName>
    </submittedName>
</protein>
<sequence length="97" mass="11037">MKVTMDYLVFRAFDNGVKSFGRTLIFNLLFRCRLYNALLGHQLDAAWFFPEIFGRLESSMIALGFPMFNLSSAAKTTDVLLADHRQGRPAPFTGEKK</sequence>
<evidence type="ECO:0000313" key="2">
    <source>
        <dbReference type="Proteomes" id="UP001586593"/>
    </source>
</evidence>
<proteinExistence type="predicted"/>
<dbReference type="EMBL" id="JAZHXJ010000023">
    <property type="protein sequence ID" value="KAL1881437.1"/>
    <property type="molecule type" value="Genomic_DNA"/>
</dbReference>